<dbReference type="PANTHER" id="PTHR32114">
    <property type="entry name" value="ABC TRANSPORTER ABCH.3"/>
    <property type="match status" value="1"/>
</dbReference>
<evidence type="ECO:0000256" key="8">
    <source>
        <dbReference type="ARBA" id="ARBA00022801"/>
    </source>
</evidence>
<evidence type="ECO:0000256" key="11">
    <source>
        <dbReference type="ARBA" id="ARBA00023054"/>
    </source>
</evidence>
<keyword evidence="12" id="KW-0233">DNA recombination</keyword>
<keyword evidence="9" id="KW-0269">Exonuclease</keyword>
<dbReference type="Pfam" id="PF13558">
    <property type="entry name" value="SbcC_Walker_B"/>
    <property type="match status" value="1"/>
</dbReference>
<gene>
    <name evidence="15" type="ORF">SSIM_04545</name>
</gene>
<feature type="coiled-coil region" evidence="13">
    <location>
        <begin position="242"/>
        <end position="501"/>
    </location>
</feature>
<sequence length="1012" mass="118264">MRPLTLHLENFGPFLDETIDFSKLEDNELFLISGKTGSGKSMLFDAIVYALFDEASLESRKGKELRSHFADGKSPMVVTFEFRLKNRLFKVVRQAPFVKEGNKNETKGEALIYEWKNDGYELIESRIRQGKEYLIRLLGVNASQFRQLFILPQGEFKKFLFSKSSEKQTILRTLFNTVRFDHLKKQLEEEIKDEKHQIELRYQTIAQHWQNVNTFEDEHLENLKTTPSIQTDKLMLYIPEFETTAETLLKQLTKQKEKEQNEFEKADATYRKALELNQNIKALQQEQEKYQNLTNEVQHIESLETLLKQMSEVRPLHQILTTLEQSREDYTQTQERSENLTKQLKQTETQLEESKQQLKHLQENQSQIEKAQHFISETQYFYKNASQYQGAYKLIDELTVEVKQLEDALNEHQAHLKQLDSSHETVQPDYEKVNQLTQKLFEIDNEIKAAEQYQTAFTTYQKQIQNIERLKTKQEENQTALNELEEKIKAFNTHQLELDNQETMIRKLQSMLEPGDQCPICGHEITSLSDHVDYEQLRAYRHELENLQKQRDELKAKAAEFNTEIKIEQQAVNTFEEAHGTENTKVEIETLREQYKDTETKKQQQQKANAELEEKIKQKQQTKEAIQSLQLKVTNQQAELTNQQKLIKAFESNTEYKDVMAFKNDYETKEKEVRQFDKQQTKLTEKIRELEQDFALKQNSLQSVNERLSELSEQIKNQETQSNKEMETLGIQSPDEVKNVLEKMSEKASIEQEIKDFRDAQVKLASQIENLKQLIQGQPEPDLESLEAQLQEAKEKLDVQTRQLNEHEFKIQSNQKEFKALKENITTLQQELADQEEIFRLSEILSGKNIQKLTLENFVLRYYLNLIIDNANKRFFQMTNQRYKLVRSEAVSVGYSGLDIEVFDWYSNKSRPISTLSGGESFQAALALALGLSEVVQQESGGITLEAIFIDEGFGTLDQETLETALDTLINIKTSGRMVGIISHVSELKQRIPSILQIHSNGYQSHAEFRFQ</sequence>
<evidence type="ECO:0000313" key="16">
    <source>
        <dbReference type="Proteomes" id="UP000017131"/>
    </source>
</evidence>
<keyword evidence="6" id="KW-0547">Nucleotide-binding</keyword>
<dbReference type="InterPro" id="IPR027417">
    <property type="entry name" value="P-loop_NTPase"/>
</dbReference>
<protein>
    <recommendedName>
        <fullName evidence="3">Nuclease SbcCD subunit C</fullName>
    </recommendedName>
</protein>
<keyword evidence="8" id="KW-0378">Hydrolase</keyword>
<evidence type="ECO:0000256" key="2">
    <source>
        <dbReference type="ARBA" id="ARBA00011322"/>
    </source>
</evidence>
<comment type="subunit">
    <text evidence="2">Heterodimer of SbcC and SbcD.</text>
</comment>
<evidence type="ECO:0000256" key="13">
    <source>
        <dbReference type="SAM" id="Coils"/>
    </source>
</evidence>
<dbReference type="Gene3D" id="3.40.50.300">
    <property type="entry name" value="P-loop containing nucleotide triphosphate hydrolases"/>
    <property type="match status" value="2"/>
</dbReference>
<keyword evidence="4" id="KW-0235">DNA replication</keyword>
<proteinExistence type="inferred from homology"/>
<evidence type="ECO:0000256" key="5">
    <source>
        <dbReference type="ARBA" id="ARBA00022722"/>
    </source>
</evidence>
<reference evidence="15 16" key="1">
    <citation type="journal article" date="2013" name="Genome Announc.">
        <title>Draft Genome Sequence of Staphylococcus simulans UMC-CNS-990, Isolated from a Case of Chronic Bovine Mastitis.</title>
        <authorList>
            <person name="Calcutt M.J."/>
            <person name="Foecking M.F."/>
            <person name="Hsieh H.Y."/>
            <person name="Perry J."/>
            <person name="Stewart G.C."/>
            <person name="Middleton J.R."/>
        </authorList>
    </citation>
    <scope>NUCLEOTIDE SEQUENCE [LARGE SCALE GENOMIC DNA]</scope>
    <source>
        <strain evidence="15 16">UMC-CNS-990</strain>
    </source>
</reference>
<evidence type="ECO:0000256" key="10">
    <source>
        <dbReference type="ARBA" id="ARBA00022840"/>
    </source>
</evidence>
<keyword evidence="16" id="KW-1185">Reference proteome</keyword>
<dbReference type="RefSeq" id="WP_023015252.1">
    <property type="nucleotide sequence ID" value="NZ_AXDY01000003.1"/>
</dbReference>
<organism evidence="15 16">
    <name type="scientific">Staphylococcus simulans UMC-CNS-990</name>
    <dbReference type="NCBI Taxonomy" id="1405498"/>
    <lineage>
        <taxon>Bacteria</taxon>
        <taxon>Bacillati</taxon>
        <taxon>Bacillota</taxon>
        <taxon>Bacilli</taxon>
        <taxon>Bacillales</taxon>
        <taxon>Staphylococcaceae</taxon>
        <taxon>Staphylococcus</taxon>
    </lineage>
</organism>
<name>A0ABN0PEQ4_STASI</name>
<dbReference type="Gene3D" id="1.10.287.510">
    <property type="entry name" value="Helix hairpin bin"/>
    <property type="match status" value="1"/>
</dbReference>
<dbReference type="InterPro" id="IPR038729">
    <property type="entry name" value="Rad50/SbcC_AAA"/>
</dbReference>
<evidence type="ECO:0000313" key="15">
    <source>
        <dbReference type="EMBL" id="ERS94091.1"/>
    </source>
</evidence>
<accession>A0ABN0PEQ4</accession>
<dbReference type="InterPro" id="IPR053380">
    <property type="entry name" value="SbcCD_Nuclease_C"/>
</dbReference>
<feature type="coiled-coil region" evidence="13">
    <location>
        <begin position="537"/>
        <end position="728"/>
    </location>
</feature>
<dbReference type="NCBIfam" id="NF041751">
    <property type="entry name" value="sbcc_Staph"/>
    <property type="match status" value="1"/>
</dbReference>
<evidence type="ECO:0000256" key="3">
    <source>
        <dbReference type="ARBA" id="ARBA00013368"/>
    </source>
</evidence>
<keyword evidence="11 13" id="KW-0175">Coiled coil</keyword>
<dbReference type="PANTHER" id="PTHR32114:SF2">
    <property type="entry name" value="ABC TRANSPORTER ABCH.3"/>
    <property type="match status" value="1"/>
</dbReference>
<comment type="similarity">
    <text evidence="1">Belongs to the SMC family. SbcC subfamily.</text>
</comment>
<evidence type="ECO:0000259" key="14">
    <source>
        <dbReference type="Pfam" id="PF13476"/>
    </source>
</evidence>
<dbReference type="Pfam" id="PF13476">
    <property type="entry name" value="AAA_23"/>
    <property type="match status" value="1"/>
</dbReference>
<evidence type="ECO:0000256" key="6">
    <source>
        <dbReference type="ARBA" id="ARBA00022741"/>
    </source>
</evidence>
<comment type="caution">
    <text evidence="15">The sequence shown here is derived from an EMBL/GenBank/DDBJ whole genome shotgun (WGS) entry which is preliminary data.</text>
</comment>
<dbReference type="EMBL" id="AXDY01000003">
    <property type="protein sequence ID" value="ERS94091.1"/>
    <property type="molecule type" value="Genomic_DNA"/>
</dbReference>
<evidence type="ECO:0000256" key="12">
    <source>
        <dbReference type="ARBA" id="ARBA00023172"/>
    </source>
</evidence>
<evidence type="ECO:0000256" key="1">
    <source>
        <dbReference type="ARBA" id="ARBA00006930"/>
    </source>
</evidence>
<keyword evidence="7" id="KW-0255">Endonuclease</keyword>
<feature type="coiled-coil region" evidence="13">
    <location>
        <begin position="783"/>
        <end position="838"/>
    </location>
</feature>
<keyword evidence="5" id="KW-0540">Nuclease</keyword>
<evidence type="ECO:0000256" key="9">
    <source>
        <dbReference type="ARBA" id="ARBA00022839"/>
    </source>
</evidence>
<keyword evidence="10" id="KW-0067">ATP-binding</keyword>
<feature type="domain" description="Rad50/SbcC-type AAA" evidence="14">
    <location>
        <begin position="6"/>
        <end position="290"/>
    </location>
</feature>
<dbReference type="Proteomes" id="UP000017131">
    <property type="component" value="Unassembled WGS sequence"/>
</dbReference>
<evidence type="ECO:0000256" key="4">
    <source>
        <dbReference type="ARBA" id="ARBA00022705"/>
    </source>
</evidence>
<dbReference type="SUPFAM" id="SSF75712">
    <property type="entry name" value="Rad50 coiled-coil Zn hook"/>
    <property type="match status" value="1"/>
</dbReference>
<dbReference type="SUPFAM" id="SSF52540">
    <property type="entry name" value="P-loop containing nucleoside triphosphate hydrolases"/>
    <property type="match status" value="2"/>
</dbReference>
<evidence type="ECO:0000256" key="7">
    <source>
        <dbReference type="ARBA" id="ARBA00022759"/>
    </source>
</evidence>